<accession>A0A182SXU2</accession>
<reference evidence="1" key="2">
    <citation type="submission" date="2020-05" db="UniProtKB">
        <authorList>
            <consortium name="EnsemblMetazoa"/>
        </authorList>
    </citation>
    <scope>IDENTIFICATION</scope>
    <source>
        <strain evidence="1">maculatus3</strain>
    </source>
</reference>
<dbReference type="Proteomes" id="UP000075901">
    <property type="component" value="Unassembled WGS sequence"/>
</dbReference>
<sequence length="116" mass="11843">MAAFPPPPPSAPIGFAIPVGVEQALLEPLFPPKCIVPKGALVQTVAAPGLGMPDSLVRKNFGVMRPLLVELVVVLAAAARGNGPHSGTVPPRPLLLLLPFSNEVVDESGLGQIGDG</sequence>
<evidence type="ECO:0000313" key="2">
    <source>
        <dbReference type="Proteomes" id="UP000075901"/>
    </source>
</evidence>
<proteinExistence type="predicted"/>
<evidence type="ECO:0000313" key="1">
    <source>
        <dbReference type="EnsemblMetazoa" id="AMAM015611-PA"/>
    </source>
</evidence>
<dbReference type="VEuPathDB" id="VectorBase:AMAM015611"/>
<dbReference type="EnsemblMetazoa" id="AMAM015611-RA">
    <property type="protein sequence ID" value="AMAM015611-PA"/>
    <property type="gene ID" value="AMAM015611"/>
</dbReference>
<protein>
    <submittedName>
        <fullName evidence="1">Uncharacterized protein</fullName>
    </submittedName>
</protein>
<dbReference type="AlphaFoldDB" id="A0A182SXU2"/>
<keyword evidence="2" id="KW-1185">Reference proteome</keyword>
<reference evidence="2" key="1">
    <citation type="submission" date="2013-09" db="EMBL/GenBank/DDBJ databases">
        <title>The Genome Sequence of Anopheles maculatus species B.</title>
        <authorList>
            <consortium name="The Broad Institute Genomics Platform"/>
            <person name="Neafsey D.E."/>
            <person name="Besansky N."/>
            <person name="Howell P."/>
            <person name="Walton C."/>
            <person name="Young S.K."/>
            <person name="Zeng Q."/>
            <person name="Gargeya S."/>
            <person name="Fitzgerald M."/>
            <person name="Haas B."/>
            <person name="Abouelleil A."/>
            <person name="Allen A.W."/>
            <person name="Alvarado L."/>
            <person name="Arachchi H.M."/>
            <person name="Berlin A.M."/>
            <person name="Chapman S.B."/>
            <person name="Gainer-Dewar J."/>
            <person name="Goldberg J."/>
            <person name="Griggs A."/>
            <person name="Gujja S."/>
            <person name="Hansen M."/>
            <person name="Howarth C."/>
            <person name="Imamovic A."/>
            <person name="Ireland A."/>
            <person name="Larimer J."/>
            <person name="McCowan C."/>
            <person name="Murphy C."/>
            <person name="Pearson M."/>
            <person name="Poon T.W."/>
            <person name="Priest M."/>
            <person name="Roberts A."/>
            <person name="Saif S."/>
            <person name="Shea T."/>
            <person name="Sisk P."/>
            <person name="Sykes S."/>
            <person name="Wortman J."/>
            <person name="Nusbaum C."/>
            <person name="Birren B."/>
        </authorList>
    </citation>
    <scope>NUCLEOTIDE SEQUENCE [LARGE SCALE GENOMIC DNA]</scope>
    <source>
        <strain evidence="2">maculatus3</strain>
    </source>
</reference>
<organism evidence="1 2">
    <name type="scientific">Anopheles maculatus</name>
    <dbReference type="NCBI Taxonomy" id="74869"/>
    <lineage>
        <taxon>Eukaryota</taxon>
        <taxon>Metazoa</taxon>
        <taxon>Ecdysozoa</taxon>
        <taxon>Arthropoda</taxon>
        <taxon>Hexapoda</taxon>
        <taxon>Insecta</taxon>
        <taxon>Pterygota</taxon>
        <taxon>Neoptera</taxon>
        <taxon>Endopterygota</taxon>
        <taxon>Diptera</taxon>
        <taxon>Nematocera</taxon>
        <taxon>Culicoidea</taxon>
        <taxon>Culicidae</taxon>
        <taxon>Anophelinae</taxon>
        <taxon>Anopheles</taxon>
        <taxon>Anopheles maculatus group</taxon>
    </lineage>
</organism>
<name>A0A182SXU2_9DIPT</name>